<dbReference type="EMBL" id="QVQA01000295">
    <property type="protein sequence ID" value="KAF5092986.1"/>
    <property type="molecule type" value="Genomic_DNA"/>
</dbReference>
<sequence length="254" mass="28037">MPLQSDKTWLPSTKDTNIPSSAATTNEEDDFIHEPEAPNSDDFIADAFSSTPGESSAIAARTAYHRMVAEPGSATRRRLGYCVLEFIRMQPEHRASRSAILYNSDLVHYTYIAQEHDSKNIPPDLTHEEILDKVLQTHAHHGYIFLYISPPGPTKTSHGPALLPASSNPESYYEALGAWNLLAPLTKILGTPIASRQIKLVYLVDTLTKVRALRRRGVGAIAPPLVRDLVDGILGADPGIWASDRIAGVWYRQD</sequence>
<evidence type="ECO:0000313" key="1">
    <source>
        <dbReference type="EMBL" id="KAF5092986.1"/>
    </source>
</evidence>
<organism evidence="1 2">
    <name type="scientific">Geotrichum galactomycetum</name>
    <dbReference type="NCBI Taxonomy" id="27317"/>
    <lineage>
        <taxon>Eukaryota</taxon>
        <taxon>Fungi</taxon>
        <taxon>Dikarya</taxon>
        <taxon>Ascomycota</taxon>
        <taxon>Saccharomycotina</taxon>
        <taxon>Dipodascomycetes</taxon>
        <taxon>Dipodascales</taxon>
        <taxon>Dipodascaceae</taxon>
        <taxon>Geotrichum</taxon>
    </lineage>
</organism>
<dbReference type="Proteomes" id="UP000744676">
    <property type="component" value="Unassembled WGS sequence"/>
</dbReference>
<proteinExistence type="predicted"/>
<accession>A0ACB6UYS9</accession>
<name>A0ACB6UYS9_9ASCO</name>
<comment type="caution">
    <text evidence="1">The sequence shown here is derived from an EMBL/GenBank/DDBJ whole genome shotgun (WGS) entry which is preliminary data.</text>
</comment>
<evidence type="ECO:0000313" key="2">
    <source>
        <dbReference type="Proteomes" id="UP000744676"/>
    </source>
</evidence>
<protein>
    <submittedName>
        <fullName evidence="1">Uncharacterized protein</fullName>
    </submittedName>
</protein>
<reference evidence="1 2" key="1">
    <citation type="journal article" date="2020" name="Front. Microbiol.">
        <title>Phenotypic and Genetic Characterization of the Cheese Ripening Yeast Geotrichum candidum.</title>
        <authorList>
            <person name="Perkins V."/>
            <person name="Vignola S."/>
            <person name="Lessard M.H."/>
            <person name="Plante P.L."/>
            <person name="Corbeil J."/>
            <person name="Dugat-Bony E."/>
            <person name="Frenette M."/>
            <person name="Labrie S."/>
        </authorList>
    </citation>
    <scope>NUCLEOTIDE SEQUENCE [LARGE SCALE GENOMIC DNA]</scope>
    <source>
        <strain evidence="1 2">LMA-1147</strain>
    </source>
</reference>
<keyword evidence="2" id="KW-1185">Reference proteome</keyword>
<gene>
    <name evidence="1" type="ORF">D0Z00_004306</name>
</gene>